<evidence type="ECO:0000313" key="2">
    <source>
        <dbReference type="EMBL" id="PIA17524.1"/>
    </source>
</evidence>
<keyword evidence="3" id="KW-1185">Reference proteome</keyword>
<sequence>MRLIFVTALFACAAYAAPLPAEHELYSGTLGGIIKTLSGLTEAIGNLINENTNDLGQGPH</sequence>
<name>A0A2G5BEU4_COERN</name>
<evidence type="ECO:0000256" key="1">
    <source>
        <dbReference type="SAM" id="SignalP"/>
    </source>
</evidence>
<proteinExistence type="predicted"/>
<protein>
    <submittedName>
        <fullName evidence="2">Uncharacterized protein</fullName>
    </submittedName>
</protein>
<gene>
    <name evidence="2" type="ORF">COEREDRAFT_80519</name>
</gene>
<dbReference type="AlphaFoldDB" id="A0A2G5BEU4"/>
<keyword evidence="1" id="KW-0732">Signal</keyword>
<feature type="signal peptide" evidence="1">
    <location>
        <begin position="1"/>
        <end position="16"/>
    </location>
</feature>
<dbReference type="Proteomes" id="UP000242474">
    <property type="component" value="Unassembled WGS sequence"/>
</dbReference>
<dbReference type="OrthoDB" id="5573221at2759"/>
<reference evidence="2 3" key="1">
    <citation type="journal article" date="2015" name="Genome Biol. Evol.">
        <title>Phylogenomic analyses indicate that early fungi evolved digesting cell walls of algal ancestors of land plants.</title>
        <authorList>
            <person name="Chang Y."/>
            <person name="Wang S."/>
            <person name="Sekimoto S."/>
            <person name="Aerts A.L."/>
            <person name="Choi C."/>
            <person name="Clum A."/>
            <person name="LaButti K.M."/>
            <person name="Lindquist E.A."/>
            <person name="Yee Ngan C."/>
            <person name="Ohm R.A."/>
            <person name="Salamov A.A."/>
            <person name="Grigoriev I.V."/>
            <person name="Spatafora J.W."/>
            <person name="Berbee M.L."/>
        </authorList>
    </citation>
    <scope>NUCLEOTIDE SEQUENCE [LARGE SCALE GENOMIC DNA]</scope>
    <source>
        <strain evidence="2 3">NRRL 1564</strain>
    </source>
</reference>
<feature type="chain" id="PRO_5013962488" evidence="1">
    <location>
        <begin position="17"/>
        <end position="60"/>
    </location>
</feature>
<accession>A0A2G5BEU4</accession>
<dbReference type="EMBL" id="KZ303494">
    <property type="protein sequence ID" value="PIA17524.1"/>
    <property type="molecule type" value="Genomic_DNA"/>
</dbReference>
<evidence type="ECO:0000313" key="3">
    <source>
        <dbReference type="Proteomes" id="UP000242474"/>
    </source>
</evidence>
<organism evidence="2 3">
    <name type="scientific">Coemansia reversa (strain ATCC 12441 / NRRL 1564)</name>
    <dbReference type="NCBI Taxonomy" id="763665"/>
    <lineage>
        <taxon>Eukaryota</taxon>
        <taxon>Fungi</taxon>
        <taxon>Fungi incertae sedis</taxon>
        <taxon>Zoopagomycota</taxon>
        <taxon>Kickxellomycotina</taxon>
        <taxon>Kickxellomycetes</taxon>
        <taxon>Kickxellales</taxon>
        <taxon>Kickxellaceae</taxon>
        <taxon>Coemansia</taxon>
    </lineage>
</organism>